<sequence>MMSNGDTTTAGMSSSSSSTGSSQASVASDARVRGVRRDDDTIVTSFTTRTRDTDTCMSTTQDHDHDHASGNDADADTGSQGPFANSVATATLAGTEQAIRSGDGVIDEHNNVDQDGDEIIGDAGTQGNDNDNDDDSYGTIKTTKSLKESKVANTKVEVQFGESSTHFSFTNTSMVALPSSNKKPPRVASASSAASMEHLRATSESGFLSALTEEQTIDSVGAVGTQNEDDLYSIATERSFTGAMINLVIREPDASVSVTGQESVTGGVDDSMAALEETREEDCDDQFSVMTTEVNEEM</sequence>
<evidence type="ECO:0000313" key="2">
    <source>
        <dbReference type="EMBL" id="CAD9607276.1"/>
    </source>
</evidence>
<reference evidence="2" key="1">
    <citation type="submission" date="2021-01" db="EMBL/GenBank/DDBJ databases">
        <authorList>
            <person name="Corre E."/>
            <person name="Pelletier E."/>
            <person name="Niang G."/>
            <person name="Scheremetjew M."/>
            <person name="Finn R."/>
            <person name="Kale V."/>
            <person name="Holt S."/>
            <person name="Cochrane G."/>
            <person name="Meng A."/>
            <person name="Brown T."/>
            <person name="Cohen L."/>
        </authorList>
    </citation>
    <scope>NUCLEOTIDE SEQUENCE</scope>
    <source>
        <strain evidence="2">B650</strain>
    </source>
</reference>
<proteinExistence type="predicted"/>
<evidence type="ECO:0000256" key="1">
    <source>
        <dbReference type="SAM" id="MobiDB-lite"/>
    </source>
</evidence>
<feature type="region of interest" description="Disordered" evidence="1">
    <location>
        <begin position="1"/>
        <end position="84"/>
    </location>
</feature>
<feature type="region of interest" description="Disordered" evidence="1">
    <location>
        <begin position="100"/>
        <end position="137"/>
    </location>
</feature>
<dbReference type="AlphaFoldDB" id="A0A7S2PLX9"/>
<feature type="compositionally biased region" description="Basic and acidic residues" evidence="1">
    <location>
        <begin position="30"/>
        <end position="40"/>
    </location>
</feature>
<gene>
    <name evidence="2" type="ORF">LDAN0321_LOCUS18727</name>
</gene>
<organism evidence="2">
    <name type="scientific">Leptocylindrus danicus</name>
    <dbReference type="NCBI Taxonomy" id="163516"/>
    <lineage>
        <taxon>Eukaryota</taxon>
        <taxon>Sar</taxon>
        <taxon>Stramenopiles</taxon>
        <taxon>Ochrophyta</taxon>
        <taxon>Bacillariophyta</taxon>
        <taxon>Coscinodiscophyceae</taxon>
        <taxon>Chaetocerotophycidae</taxon>
        <taxon>Leptocylindrales</taxon>
        <taxon>Leptocylindraceae</taxon>
        <taxon>Leptocylindrus</taxon>
    </lineage>
</organism>
<accession>A0A7S2PLX9</accession>
<dbReference type="EMBL" id="HBGY01030135">
    <property type="protein sequence ID" value="CAD9607276.1"/>
    <property type="molecule type" value="Transcribed_RNA"/>
</dbReference>
<protein>
    <submittedName>
        <fullName evidence="2">Uncharacterized protein</fullName>
    </submittedName>
</protein>
<feature type="compositionally biased region" description="Low complexity" evidence="1">
    <location>
        <begin position="1"/>
        <end position="29"/>
    </location>
</feature>
<name>A0A7S2PLX9_9STRA</name>